<keyword evidence="1" id="KW-0812">Transmembrane</keyword>
<feature type="transmembrane region" description="Helical" evidence="1">
    <location>
        <begin position="6"/>
        <end position="25"/>
    </location>
</feature>
<evidence type="ECO:0000256" key="1">
    <source>
        <dbReference type="SAM" id="Phobius"/>
    </source>
</evidence>
<feature type="transmembrane region" description="Helical" evidence="1">
    <location>
        <begin position="66"/>
        <end position="93"/>
    </location>
</feature>
<dbReference type="AlphaFoldDB" id="A0A0F9IMC5"/>
<feature type="transmembrane region" description="Helical" evidence="1">
    <location>
        <begin position="337"/>
        <end position="354"/>
    </location>
</feature>
<keyword evidence="1" id="KW-0472">Membrane</keyword>
<evidence type="ECO:0000313" key="2">
    <source>
        <dbReference type="EMBL" id="KKM20984.1"/>
    </source>
</evidence>
<reference evidence="2" key="1">
    <citation type="journal article" date="2015" name="Nature">
        <title>Complex archaea that bridge the gap between prokaryotes and eukaryotes.</title>
        <authorList>
            <person name="Spang A."/>
            <person name="Saw J.H."/>
            <person name="Jorgensen S.L."/>
            <person name="Zaremba-Niedzwiedzka K."/>
            <person name="Martijn J."/>
            <person name="Lind A.E."/>
            <person name="van Eijk R."/>
            <person name="Schleper C."/>
            <person name="Guy L."/>
            <person name="Ettema T.J."/>
        </authorList>
    </citation>
    <scope>NUCLEOTIDE SEQUENCE</scope>
</reference>
<evidence type="ECO:0008006" key="3">
    <source>
        <dbReference type="Google" id="ProtNLM"/>
    </source>
</evidence>
<dbReference type="PANTHER" id="PTHR31303">
    <property type="entry name" value="CTP-DEPENDENT DIACYLGLYCEROL KINASE 1"/>
    <property type="match status" value="1"/>
</dbReference>
<sequence>MEYFSIWYLVIMTSFSFILFNYMYFSYKEEKLNNFLGFMSLLFVCINIAFILLLMNQEITLQSFIIPLWIMALGIPLIVVILLLLISTGIVFLNKRTFKKEFVKVSKKRNQNQIRSNVKEDNLRKLNHILVFIGLLVVWYVGLLVVQNSTGSSDGMLPEENNMFLLYLKLINRPNSIVDIIASLGWLYYLFFFSFYTLCLFIITIEFSRKSTFFSFPLNILPKLYLSEKEKEKYGTYLYFAIGQMFSAFISPPMIFLAILGISSISDSMTSQVGIRYGKRHILWNDKKTWEGTIAGIITTFLISFLFVGMLWALIFTVLFLLFDIFTDKPIKISDNLLIPIGCGVSYTIIRFIFNFNYYSIIFM</sequence>
<keyword evidence="1" id="KW-1133">Transmembrane helix</keyword>
<feature type="transmembrane region" description="Helical" evidence="1">
    <location>
        <begin position="237"/>
        <end position="262"/>
    </location>
</feature>
<dbReference type="PANTHER" id="PTHR31303:SF1">
    <property type="entry name" value="CTP-DEPENDENT DIACYLGLYCEROL KINASE 1"/>
    <property type="match status" value="1"/>
</dbReference>
<gene>
    <name evidence="2" type="ORF">LCGC14_1639990</name>
</gene>
<feature type="transmembrane region" description="Helical" evidence="1">
    <location>
        <begin position="294"/>
        <end position="325"/>
    </location>
</feature>
<dbReference type="GO" id="GO:0004143">
    <property type="term" value="F:ATP-dependent diacylglycerol kinase activity"/>
    <property type="evidence" value="ECO:0007669"/>
    <property type="project" value="InterPro"/>
</dbReference>
<name>A0A0F9IMC5_9ZZZZ</name>
<protein>
    <recommendedName>
        <fullName evidence="3">Cytidylyltransferase family protein</fullName>
    </recommendedName>
</protein>
<proteinExistence type="predicted"/>
<dbReference type="InterPro" id="IPR037997">
    <property type="entry name" value="Dgk1-like"/>
</dbReference>
<organism evidence="2">
    <name type="scientific">marine sediment metagenome</name>
    <dbReference type="NCBI Taxonomy" id="412755"/>
    <lineage>
        <taxon>unclassified sequences</taxon>
        <taxon>metagenomes</taxon>
        <taxon>ecological metagenomes</taxon>
    </lineage>
</organism>
<feature type="transmembrane region" description="Helical" evidence="1">
    <location>
        <begin position="186"/>
        <end position="205"/>
    </location>
</feature>
<feature type="transmembrane region" description="Helical" evidence="1">
    <location>
        <begin position="32"/>
        <end position="54"/>
    </location>
</feature>
<comment type="caution">
    <text evidence="2">The sequence shown here is derived from an EMBL/GenBank/DDBJ whole genome shotgun (WGS) entry which is preliminary data.</text>
</comment>
<dbReference type="EMBL" id="LAZR01013654">
    <property type="protein sequence ID" value="KKM20984.1"/>
    <property type="molecule type" value="Genomic_DNA"/>
</dbReference>
<feature type="transmembrane region" description="Helical" evidence="1">
    <location>
        <begin position="129"/>
        <end position="146"/>
    </location>
</feature>
<accession>A0A0F9IMC5</accession>